<feature type="compositionally biased region" description="Low complexity" evidence="1">
    <location>
        <begin position="284"/>
        <end position="300"/>
    </location>
</feature>
<dbReference type="AlphaFoldDB" id="A0AAV6L9J1"/>
<dbReference type="EMBL" id="JACTNZ010000002">
    <property type="protein sequence ID" value="KAG5561733.1"/>
    <property type="molecule type" value="Genomic_DNA"/>
</dbReference>
<dbReference type="InterPro" id="IPR029472">
    <property type="entry name" value="Copia-like_N"/>
</dbReference>
<gene>
    <name evidence="3" type="ORF">RHGRI_004697</name>
</gene>
<organism evidence="3 4">
    <name type="scientific">Rhododendron griersonianum</name>
    <dbReference type="NCBI Taxonomy" id="479676"/>
    <lineage>
        <taxon>Eukaryota</taxon>
        <taxon>Viridiplantae</taxon>
        <taxon>Streptophyta</taxon>
        <taxon>Embryophyta</taxon>
        <taxon>Tracheophyta</taxon>
        <taxon>Spermatophyta</taxon>
        <taxon>Magnoliopsida</taxon>
        <taxon>eudicotyledons</taxon>
        <taxon>Gunneridae</taxon>
        <taxon>Pentapetalae</taxon>
        <taxon>asterids</taxon>
        <taxon>Ericales</taxon>
        <taxon>Ericaceae</taxon>
        <taxon>Ericoideae</taxon>
        <taxon>Rhodoreae</taxon>
        <taxon>Rhododendron</taxon>
    </lineage>
</organism>
<evidence type="ECO:0000313" key="4">
    <source>
        <dbReference type="Proteomes" id="UP000823749"/>
    </source>
</evidence>
<evidence type="ECO:0000259" key="2">
    <source>
        <dbReference type="Pfam" id="PF14244"/>
    </source>
</evidence>
<sequence>MGDDNVSLSLKLGLDSSSRYYFHHSDTSATKLCSQLLDGENWATWSRSVEIALSVKNKLGFVTGKFKKPSKSTDPDEFDLWERANHMLISWFSHSVSPDLVPSVLFAPIAQHVWEDFQARFAQGNLPRIFQIQSSIGSHVQGAMSIANYYTKLRGFWVGLNDTYNPIRGQILLLKPVPDIREANNMVTQDEKQREIGNNSPADNFLVAAAVQFSKGSNPNKFSGNSSFSPSNSNTEGLFCKYCKKDTHTIENCYKLYGFPLGHPRHDPNFKPKSYRPGHQNQQHGARSNPAAAHAASPNGATPPLSGLFAEQYQ</sequence>
<reference evidence="3" key="1">
    <citation type="submission" date="2020-08" db="EMBL/GenBank/DDBJ databases">
        <title>Plant Genome Project.</title>
        <authorList>
            <person name="Zhang R.-G."/>
        </authorList>
    </citation>
    <scope>NUCLEOTIDE SEQUENCE</scope>
    <source>
        <strain evidence="3">WSP0</strain>
        <tissue evidence="3">Leaf</tissue>
    </source>
</reference>
<dbReference type="PANTHER" id="PTHR37610">
    <property type="entry name" value="CCHC-TYPE DOMAIN-CONTAINING PROTEIN"/>
    <property type="match status" value="1"/>
</dbReference>
<evidence type="ECO:0000313" key="3">
    <source>
        <dbReference type="EMBL" id="KAG5561733.1"/>
    </source>
</evidence>
<protein>
    <recommendedName>
        <fullName evidence="2">Retrotransposon Copia-like N-terminal domain-containing protein</fullName>
    </recommendedName>
</protein>
<dbReference type="PANTHER" id="PTHR37610:SF97">
    <property type="entry name" value="RETROTRANSPOSON GAG DOMAIN-CONTAINING PROTEIN"/>
    <property type="match status" value="1"/>
</dbReference>
<keyword evidence="4" id="KW-1185">Reference proteome</keyword>
<proteinExistence type="predicted"/>
<dbReference type="Proteomes" id="UP000823749">
    <property type="component" value="Chromosome 2"/>
</dbReference>
<name>A0AAV6L9J1_9ERIC</name>
<comment type="caution">
    <text evidence="3">The sequence shown here is derived from an EMBL/GenBank/DDBJ whole genome shotgun (WGS) entry which is preliminary data.</text>
</comment>
<dbReference type="Pfam" id="PF14244">
    <property type="entry name" value="Retrotran_gag_3"/>
    <property type="match status" value="1"/>
</dbReference>
<feature type="region of interest" description="Disordered" evidence="1">
    <location>
        <begin position="265"/>
        <end position="314"/>
    </location>
</feature>
<evidence type="ECO:0000256" key="1">
    <source>
        <dbReference type="SAM" id="MobiDB-lite"/>
    </source>
</evidence>
<feature type="domain" description="Retrotransposon Copia-like N-terminal" evidence="2">
    <location>
        <begin position="23"/>
        <end position="70"/>
    </location>
</feature>
<accession>A0AAV6L9J1</accession>